<dbReference type="Proteomes" id="UP001479933">
    <property type="component" value="Chromosome"/>
</dbReference>
<reference evidence="1 2" key="1">
    <citation type="journal article" date="2023" name="Virus Evol.">
        <title>Computational host range prediction-The good, the bad, and the ugly.</title>
        <authorList>
            <person name="Howell A.A."/>
            <person name="Versoza C.J."/>
            <person name="Pfeifer S.P."/>
        </authorList>
    </citation>
    <scope>NUCLEOTIDE SEQUENCE [LARGE SCALE GENOMIC DNA]</scope>
    <source>
        <strain evidence="1 2">1610/1b</strain>
    </source>
</reference>
<dbReference type="EMBL" id="CP136137">
    <property type="protein sequence ID" value="WYY08165.1"/>
    <property type="molecule type" value="Genomic_DNA"/>
</dbReference>
<name>A0ABZ2U379_9ACTN</name>
<gene>
    <name evidence="1" type="ORF">RVF87_03535</name>
</gene>
<dbReference type="RefSeq" id="WP_157086058.1">
    <property type="nucleotide sequence ID" value="NZ_CP136137.1"/>
</dbReference>
<dbReference type="InterPro" id="IPR046100">
    <property type="entry name" value="DUF6037"/>
</dbReference>
<sequence>MDRGSRRTFFAKLNGLIPERYVEDSHECRPEHAARYPRLDIEDADKTMYWYHKDWVQMGVTGERLQSLPSPANLAKTERLLGVGMADFCRRRHISICWTARKGDESAHRVADIEQSLGFRRPAAGV</sequence>
<protein>
    <submittedName>
        <fullName evidence="1">DUF6037 family protein</fullName>
    </submittedName>
</protein>
<proteinExistence type="predicted"/>
<organism evidence="1 2">
    <name type="scientific">Gordonia hydrophobica</name>
    <dbReference type="NCBI Taxonomy" id="40516"/>
    <lineage>
        <taxon>Bacteria</taxon>
        <taxon>Bacillati</taxon>
        <taxon>Actinomycetota</taxon>
        <taxon>Actinomycetes</taxon>
        <taxon>Mycobacteriales</taxon>
        <taxon>Gordoniaceae</taxon>
        <taxon>Gordonia</taxon>
    </lineage>
</organism>
<keyword evidence="2" id="KW-1185">Reference proteome</keyword>
<evidence type="ECO:0000313" key="2">
    <source>
        <dbReference type="Proteomes" id="UP001479933"/>
    </source>
</evidence>
<evidence type="ECO:0000313" key="1">
    <source>
        <dbReference type="EMBL" id="WYY08165.1"/>
    </source>
</evidence>
<accession>A0ABZ2U379</accession>
<dbReference type="Pfam" id="PF19503">
    <property type="entry name" value="DUF6037"/>
    <property type="match status" value="1"/>
</dbReference>